<evidence type="ECO:0000313" key="2">
    <source>
        <dbReference type="EMBL" id="BBX28386.1"/>
    </source>
</evidence>
<dbReference type="EMBL" id="AP022565">
    <property type="protein sequence ID" value="BBX28386.1"/>
    <property type="molecule type" value="Genomic_DNA"/>
</dbReference>
<gene>
    <name evidence="2" type="ORF">MALV_35110</name>
</gene>
<keyword evidence="3" id="KW-1185">Reference proteome</keyword>
<evidence type="ECO:0000256" key="1">
    <source>
        <dbReference type="SAM" id="MobiDB-lite"/>
    </source>
</evidence>
<proteinExistence type="predicted"/>
<dbReference type="Proteomes" id="UP000466906">
    <property type="component" value="Chromosome"/>
</dbReference>
<protein>
    <submittedName>
        <fullName evidence="2">Uncharacterized protein</fullName>
    </submittedName>
</protein>
<accession>A0A6N4UTJ7</accession>
<reference evidence="2 3" key="1">
    <citation type="journal article" date="2019" name="Emerg. Microbes Infect.">
        <title>Comprehensive subspecies identification of 175 nontuberculous mycobacteria species based on 7547 genomic profiles.</title>
        <authorList>
            <person name="Matsumoto Y."/>
            <person name="Kinjo T."/>
            <person name="Motooka D."/>
            <person name="Nabeya D."/>
            <person name="Jung N."/>
            <person name="Uechi K."/>
            <person name="Horii T."/>
            <person name="Iida T."/>
            <person name="Fujita J."/>
            <person name="Nakamura S."/>
        </authorList>
    </citation>
    <scope>NUCLEOTIDE SEQUENCE [LARGE SCALE GENOMIC DNA]</scope>
    <source>
        <strain evidence="2 3">JCM 12272</strain>
    </source>
</reference>
<feature type="region of interest" description="Disordered" evidence="1">
    <location>
        <begin position="1"/>
        <end position="35"/>
    </location>
</feature>
<dbReference type="AlphaFoldDB" id="A0A6N4UTJ7"/>
<dbReference type="KEGG" id="malv:MALV_35110"/>
<evidence type="ECO:0000313" key="3">
    <source>
        <dbReference type="Proteomes" id="UP000466906"/>
    </source>
</evidence>
<feature type="region of interest" description="Disordered" evidence="1">
    <location>
        <begin position="48"/>
        <end position="89"/>
    </location>
</feature>
<organism evidence="2 3">
    <name type="scientific">Mycolicibacterium alvei</name>
    <dbReference type="NCBI Taxonomy" id="67081"/>
    <lineage>
        <taxon>Bacteria</taxon>
        <taxon>Bacillati</taxon>
        <taxon>Actinomycetota</taxon>
        <taxon>Actinomycetes</taxon>
        <taxon>Mycobacteriales</taxon>
        <taxon>Mycobacteriaceae</taxon>
        <taxon>Mycolicibacterium</taxon>
    </lineage>
</organism>
<sequence>MRYDGASSMTQPPGHPMTLHGVPDGFGHDQTDPWAGCVHPVAERVDNHIGLNRTHTTTDGGTELRGPPHPVSSRKHQRQILPESRSITQ</sequence>
<name>A0A6N4UTJ7_9MYCO</name>